<dbReference type="EMBL" id="CAJVPK010000152">
    <property type="protein sequence ID" value="CAG8461285.1"/>
    <property type="molecule type" value="Genomic_DNA"/>
</dbReference>
<dbReference type="AlphaFoldDB" id="A0A9N8VNQ2"/>
<reference evidence="1" key="1">
    <citation type="submission" date="2021-06" db="EMBL/GenBank/DDBJ databases">
        <authorList>
            <person name="Kallberg Y."/>
            <person name="Tangrot J."/>
            <person name="Rosling A."/>
        </authorList>
    </citation>
    <scope>NUCLEOTIDE SEQUENCE</scope>
    <source>
        <strain evidence="1">AZ414A</strain>
    </source>
</reference>
<proteinExistence type="predicted"/>
<evidence type="ECO:0000313" key="1">
    <source>
        <dbReference type="EMBL" id="CAG8461285.1"/>
    </source>
</evidence>
<name>A0A9N8VNQ2_9GLOM</name>
<gene>
    <name evidence="1" type="ORF">DEBURN_LOCUS2691</name>
</gene>
<organism evidence="1 2">
    <name type="scientific">Diversispora eburnea</name>
    <dbReference type="NCBI Taxonomy" id="1213867"/>
    <lineage>
        <taxon>Eukaryota</taxon>
        <taxon>Fungi</taxon>
        <taxon>Fungi incertae sedis</taxon>
        <taxon>Mucoromycota</taxon>
        <taxon>Glomeromycotina</taxon>
        <taxon>Glomeromycetes</taxon>
        <taxon>Diversisporales</taxon>
        <taxon>Diversisporaceae</taxon>
        <taxon>Diversispora</taxon>
    </lineage>
</organism>
<comment type="caution">
    <text evidence="1">The sequence shown here is derived from an EMBL/GenBank/DDBJ whole genome shotgun (WGS) entry which is preliminary data.</text>
</comment>
<sequence length="94" mass="11106">MTYLTIKINKHYNDLQKYQNIIRTTTQFVTPEVPDIYANFATKEPGYNNLENKFTEKEKKKKSMALVYLSQFPLYPAYADQFQSQIVIPTTCKR</sequence>
<accession>A0A9N8VNQ2</accession>
<evidence type="ECO:0000313" key="2">
    <source>
        <dbReference type="Proteomes" id="UP000789706"/>
    </source>
</evidence>
<keyword evidence="2" id="KW-1185">Reference proteome</keyword>
<dbReference type="Proteomes" id="UP000789706">
    <property type="component" value="Unassembled WGS sequence"/>
</dbReference>
<protein>
    <submittedName>
        <fullName evidence="1">9000_t:CDS:1</fullName>
    </submittedName>
</protein>